<dbReference type="EMBL" id="WTYL01000001">
    <property type="protein sequence ID" value="MXP42846.1"/>
    <property type="molecule type" value="Genomic_DNA"/>
</dbReference>
<name>A0A845AY45_9SPHN</name>
<dbReference type="InterPro" id="IPR052513">
    <property type="entry name" value="Thioester_dehydratase-like"/>
</dbReference>
<keyword evidence="3" id="KW-1185">Reference proteome</keyword>
<dbReference type="Pfam" id="PF01796">
    <property type="entry name" value="OB_ChsH2_C"/>
    <property type="match status" value="1"/>
</dbReference>
<protein>
    <recommendedName>
        <fullName evidence="1">ChsH2 C-terminal OB-fold domain-containing protein</fullName>
    </recommendedName>
</protein>
<dbReference type="InterPro" id="IPR002878">
    <property type="entry name" value="ChsH2_C"/>
</dbReference>
<organism evidence="2 3">
    <name type="scientific">Allopontixanthobacter sediminis</name>
    <dbReference type="NCBI Taxonomy" id="1689985"/>
    <lineage>
        <taxon>Bacteria</taxon>
        <taxon>Pseudomonadati</taxon>
        <taxon>Pseudomonadota</taxon>
        <taxon>Alphaproteobacteria</taxon>
        <taxon>Sphingomonadales</taxon>
        <taxon>Erythrobacteraceae</taxon>
        <taxon>Allopontixanthobacter</taxon>
    </lineage>
</organism>
<dbReference type="Proteomes" id="UP000431922">
    <property type="component" value="Unassembled WGS sequence"/>
</dbReference>
<dbReference type="RefSeq" id="WP_160754513.1">
    <property type="nucleotide sequence ID" value="NZ_WTYL01000001.1"/>
</dbReference>
<comment type="caution">
    <text evidence="2">The sequence shown here is derived from an EMBL/GenBank/DDBJ whole genome shotgun (WGS) entry which is preliminary data.</text>
</comment>
<accession>A0A845AY45</accession>
<dbReference type="OrthoDB" id="7210118at2"/>
<gene>
    <name evidence="2" type="ORF">GRI65_00075</name>
</gene>
<evidence type="ECO:0000259" key="1">
    <source>
        <dbReference type="Pfam" id="PF01796"/>
    </source>
</evidence>
<feature type="domain" description="ChsH2 C-terminal OB-fold" evidence="1">
    <location>
        <begin position="50"/>
        <end position="109"/>
    </location>
</feature>
<dbReference type="AlphaFoldDB" id="A0A845AY45"/>
<dbReference type="SUPFAM" id="SSF50249">
    <property type="entry name" value="Nucleic acid-binding proteins"/>
    <property type="match status" value="1"/>
</dbReference>
<dbReference type="PANTHER" id="PTHR34075:SF5">
    <property type="entry name" value="BLR3430 PROTEIN"/>
    <property type="match status" value="1"/>
</dbReference>
<sequence length="123" mass="13414">MTQTATEFPPEQHWREALAEGRFLLQRDPVDGEYYFPPRLASPGGGLLEWVEAAGLGTVYSTTVVRVRPPAEPYNVALIDLAEGARLMSRVEGIAAQDVTIGMPVRARITEQDGGPVLVFHPA</sequence>
<evidence type="ECO:0000313" key="3">
    <source>
        <dbReference type="Proteomes" id="UP000431922"/>
    </source>
</evidence>
<reference evidence="2 3" key="1">
    <citation type="submission" date="2019-12" db="EMBL/GenBank/DDBJ databases">
        <title>Genomic-based taxomic classification of the family Erythrobacteraceae.</title>
        <authorList>
            <person name="Xu L."/>
        </authorList>
    </citation>
    <scope>NUCLEOTIDE SEQUENCE [LARGE SCALE GENOMIC DNA]</scope>
    <source>
        <strain evidence="2 3">KCTC 42453</strain>
    </source>
</reference>
<evidence type="ECO:0000313" key="2">
    <source>
        <dbReference type="EMBL" id="MXP42846.1"/>
    </source>
</evidence>
<dbReference type="InterPro" id="IPR012340">
    <property type="entry name" value="NA-bd_OB-fold"/>
</dbReference>
<proteinExistence type="predicted"/>
<dbReference type="PANTHER" id="PTHR34075">
    <property type="entry name" value="BLR3430 PROTEIN"/>
    <property type="match status" value="1"/>
</dbReference>